<evidence type="ECO:0000313" key="1">
    <source>
        <dbReference type="EMBL" id="DAF55233.1"/>
    </source>
</evidence>
<proteinExistence type="predicted"/>
<protein>
    <submittedName>
        <fullName evidence="1">Uncharacterized protein</fullName>
    </submittedName>
</protein>
<accession>A0A8S5SW54</accession>
<reference evidence="1" key="1">
    <citation type="journal article" date="2021" name="Proc. Natl. Acad. Sci. U.S.A.">
        <title>A Catalog of Tens of Thousands of Viruses from Human Metagenomes Reveals Hidden Associations with Chronic Diseases.</title>
        <authorList>
            <person name="Tisza M.J."/>
            <person name="Buck C.B."/>
        </authorList>
    </citation>
    <scope>NUCLEOTIDE SEQUENCE</scope>
    <source>
        <strain evidence="1">CtZHD14</strain>
    </source>
</reference>
<sequence>MKALSLIRRNSINIESFNWRKLNMTTAPLKKVTIVWE</sequence>
<organism evidence="1">
    <name type="scientific">Siphoviridae sp. ctZHD14</name>
    <dbReference type="NCBI Taxonomy" id="2827891"/>
    <lineage>
        <taxon>Viruses</taxon>
        <taxon>Duplodnaviria</taxon>
        <taxon>Heunggongvirae</taxon>
        <taxon>Uroviricota</taxon>
        <taxon>Caudoviricetes</taxon>
    </lineage>
</organism>
<name>A0A8S5SW54_9CAUD</name>
<dbReference type="EMBL" id="BK032687">
    <property type="protein sequence ID" value="DAF55233.1"/>
    <property type="molecule type" value="Genomic_DNA"/>
</dbReference>